<dbReference type="AlphaFoldDB" id="A0A9N9UXQ7"/>
<dbReference type="Pfam" id="PF05729">
    <property type="entry name" value="NACHT"/>
    <property type="match status" value="1"/>
</dbReference>
<sequence length="1253" mass="142299">MRLLKWNGGDVCLVDAPEEIPPYAILSHTWGPKNTEVTFEDMIVKADKKKVGYEKLRFCGQQAQRDGLEYFWIDTCCIDKSSSAELSESLNSMFKWYQDSETCYVYLSDVSQNQAQPGWELAFRKCKWFTRGWTLQELLAPEKVKFFSQRNEYIGDKESLGQLIHDITKIPLEALRGSCPLSKFSAHDRCAWMNGRDTARPEDQAYALLGIVDAYLPLMYGCGKDKAMFELHESIYAREKQNISIVQVDEYLSNHHYSNERLRIQRLSGENLDMKSCYINLAVVRHMSEDNTAPGNKEASPFNIFSRLQVDGRDADHGLDLAKMFDSRRTSRGLMKAPRRVLIRGRAGVGKTTLCKKIVFEFNRGTLWNDLFDRVLWVPLRTLKTWSRDSLTLVDLFHYHYFRDDPRFGHILAERLRAEVQVGPGSRPGSRTLFILDGLDEVTETWNIDEPMHELLAKLLDQPNVIITSRPHAQLPFDVGNPTDLELETVGFQPKQVDEYLEMALPNSKDIKEIQIFLKRFAIVQGLARIPILLDALCYIWSDNAGNNPTLQSMTNFYQYVQQQLMIKDSVRLGKRKASVASDMGALQLEDCFKDEIELLEKLAFTGMVNDIIEFEPKTRHDILKVFESESERILPDQSIRHLSFLRTSDPHKKGADVNYHFLHLTFQEFFAASYFVRQWISQSDDFVFYLDLKHGKGKKQETISGFLAQHKYNPRYDIFWRFVAGLLDNEQNGDEVAKFFQAIEEYHSRDLSGPAHQRLVMRCLSEVSESLASRRDLERRLKEWLVFELEFNNVSSFAMEMEIPDYVILDVLRQTGSLVDTTLLLALGSRVTLSSSVQRELLGNLESKDLQRQSIVARILGKHASESEVQGELLARLDDKDPDIQCASINTLSYQASEPTVKKALLARLSDRTARVRKNAASALTSQAGDIEIQRALQARLGDEESIVRGAAAIALSSHVSDSRIWQVLMLGLSEKANDDRGLAAVALRSLAGQPEVQQALLAQLDCTDGSNRYYAIYALKDKVGEPKVQKALLARLLGDKEPRVRSAAAFALGSQTGDPKVQQALLAQVSDQNTDVRQCVTQALGDRADESEVQEALLTRLSDEDTYVRLTAANALSSQASEPKVQQALLARLNDHEYIQLIAVRTLLRYYNKPLQAFSAEERLVIVKNLFKTSFWQPFSWQVGSGVSSLYTPWGLIKLDIADTESLCNIVELSRPDGYPPNILQHAEPGSGLWSSSLQWMRNLFRRNGPS</sequence>
<dbReference type="InterPro" id="IPR010730">
    <property type="entry name" value="HET"/>
</dbReference>
<dbReference type="Gene3D" id="1.25.10.10">
    <property type="entry name" value="Leucine-rich Repeat Variant"/>
    <property type="match status" value="2"/>
</dbReference>
<dbReference type="Gene3D" id="3.40.50.300">
    <property type="entry name" value="P-loop containing nucleotide triphosphate hydrolases"/>
    <property type="match status" value="1"/>
</dbReference>
<dbReference type="InterPro" id="IPR007111">
    <property type="entry name" value="NACHT_NTPase"/>
</dbReference>
<reference evidence="2" key="1">
    <citation type="submission" date="2021-10" db="EMBL/GenBank/DDBJ databases">
        <authorList>
            <person name="Piombo E."/>
        </authorList>
    </citation>
    <scope>NUCLEOTIDE SEQUENCE</scope>
</reference>
<dbReference type="PANTHER" id="PTHR10622">
    <property type="entry name" value="HET DOMAIN-CONTAINING PROTEIN"/>
    <property type="match status" value="1"/>
</dbReference>
<dbReference type="InterPro" id="IPR055496">
    <property type="entry name" value="DUF7068"/>
</dbReference>
<name>A0A9N9UXQ7_9HYPO</name>
<evidence type="ECO:0000313" key="2">
    <source>
        <dbReference type="EMBL" id="CAH0003182.1"/>
    </source>
</evidence>
<dbReference type="Pfam" id="PF13646">
    <property type="entry name" value="HEAT_2"/>
    <property type="match status" value="1"/>
</dbReference>
<keyword evidence="3" id="KW-1185">Reference proteome</keyword>
<evidence type="ECO:0000259" key="1">
    <source>
        <dbReference type="PROSITE" id="PS50837"/>
    </source>
</evidence>
<dbReference type="InterPro" id="IPR004155">
    <property type="entry name" value="PBS_lyase_HEAT"/>
</dbReference>
<dbReference type="PROSITE" id="PS50837">
    <property type="entry name" value="NACHT"/>
    <property type="match status" value="1"/>
</dbReference>
<dbReference type="Pfam" id="PF23238">
    <property type="entry name" value="DUF7068"/>
    <property type="match status" value="1"/>
</dbReference>
<dbReference type="OrthoDB" id="427518at2759"/>
<dbReference type="SUPFAM" id="SSF52540">
    <property type="entry name" value="P-loop containing nucleoside triphosphate hydrolases"/>
    <property type="match status" value="1"/>
</dbReference>
<feature type="domain" description="NACHT" evidence="1">
    <location>
        <begin position="339"/>
        <end position="475"/>
    </location>
</feature>
<dbReference type="SMART" id="SM00567">
    <property type="entry name" value="EZ_HEAT"/>
    <property type="match status" value="6"/>
</dbReference>
<organism evidence="2 3">
    <name type="scientific">Clonostachys byssicola</name>
    <dbReference type="NCBI Taxonomy" id="160290"/>
    <lineage>
        <taxon>Eukaryota</taxon>
        <taxon>Fungi</taxon>
        <taxon>Dikarya</taxon>
        <taxon>Ascomycota</taxon>
        <taxon>Pezizomycotina</taxon>
        <taxon>Sordariomycetes</taxon>
        <taxon>Hypocreomycetidae</taxon>
        <taxon>Hypocreales</taxon>
        <taxon>Bionectriaceae</taxon>
        <taxon>Clonostachys</taxon>
    </lineage>
</organism>
<dbReference type="InterPro" id="IPR016024">
    <property type="entry name" value="ARM-type_fold"/>
</dbReference>
<dbReference type="InterPro" id="IPR027417">
    <property type="entry name" value="P-loop_NTPase"/>
</dbReference>
<dbReference type="InterPro" id="IPR011989">
    <property type="entry name" value="ARM-like"/>
</dbReference>
<gene>
    <name evidence="2" type="ORF">CBYS24578_00011467</name>
</gene>
<proteinExistence type="predicted"/>
<evidence type="ECO:0000313" key="3">
    <source>
        <dbReference type="Proteomes" id="UP000754883"/>
    </source>
</evidence>
<comment type="caution">
    <text evidence="2">The sequence shown here is derived from an EMBL/GenBank/DDBJ whole genome shotgun (WGS) entry which is preliminary data.</text>
</comment>
<protein>
    <recommendedName>
        <fullName evidence="1">NACHT domain-containing protein</fullName>
    </recommendedName>
</protein>
<dbReference type="PANTHER" id="PTHR10622:SF13">
    <property type="entry name" value="NACHT DOMAIN-CONTAINING PROTEIN"/>
    <property type="match status" value="1"/>
</dbReference>
<dbReference type="Proteomes" id="UP000754883">
    <property type="component" value="Unassembled WGS sequence"/>
</dbReference>
<dbReference type="EMBL" id="CABFNO020001563">
    <property type="protein sequence ID" value="CAH0003182.1"/>
    <property type="molecule type" value="Genomic_DNA"/>
</dbReference>
<accession>A0A9N9UXQ7</accession>
<dbReference type="SUPFAM" id="SSF48371">
    <property type="entry name" value="ARM repeat"/>
    <property type="match status" value="1"/>
</dbReference>
<dbReference type="Pfam" id="PF06985">
    <property type="entry name" value="HET"/>
    <property type="match status" value="1"/>
</dbReference>